<protein>
    <submittedName>
        <fullName evidence="1">Uncharacterized protein</fullName>
    </submittedName>
</protein>
<evidence type="ECO:0000313" key="2">
    <source>
        <dbReference type="Proteomes" id="UP000356253"/>
    </source>
</evidence>
<gene>
    <name evidence="1" type="ORF">FVB9532_02338</name>
</gene>
<proteinExistence type="predicted"/>
<evidence type="ECO:0000313" key="1">
    <source>
        <dbReference type="EMBL" id="VVV01060.1"/>
    </source>
</evidence>
<organism evidence="1 2">
    <name type="scientific">Mesonia oceanica</name>
    <dbReference type="NCBI Taxonomy" id="2687242"/>
    <lineage>
        <taxon>Bacteria</taxon>
        <taxon>Pseudomonadati</taxon>
        <taxon>Bacteroidota</taxon>
        <taxon>Flavobacteriia</taxon>
        <taxon>Flavobacteriales</taxon>
        <taxon>Flavobacteriaceae</taxon>
        <taxon>Mesonia</taxon>
    </lineage>
</organism>
<sequence>MTVLAVLISCISATNKTDNSTEKVDYGQLIKEYLKAKTIEPTWVIDDVDKNELELLKHKISWVELEKGLEITVNEHIITTSDKVTSNAVWESGVDSVNFANHLQQVSLYETESLIGFVLTSSPCTGLGCGVNYQIIYDLKTGKQTYFGRFRTGFEFQLYNFNSDGRPDYLSKTFYGRNTQGIDTTEYVLYSQTKNGDFEVFGTGEQKKFCFKHIYTEFQQNLDNEKLEENWIERINKNGR</sequence>
<name>A0AC61YA40_9FLAO</name>
<dbReference type="Proteomes" id="UP000356253">
    <property type="component" value="Unassembled WGS sequence"/>
</dbReference>
<comment type="caution">
    <text evidence="1">The sequence shown here is derived from an EMBL/GenBank/DDBJ whole genome shotgun (WGS) entry which is preliminary data.</text>
</comment>
<accession>A0AC61YA40</accession>
<reference evidence="1" key="1">
    <citation type="submission" date="2019-09" db="EMBL/GenBank/DDBJ databases">
        <authorList>
            <person name="Rodrigo-Torres L."/>
            <person name="Arahal R. D."/>
            <person name="Lucena T."/>
        </authorList>
    </citation>
    <scope>NUCLEOTIDE SEQUENCE</scope>
    <source>
        <strain evidence="1">ISS653</strain>
    </source>
</reference>
<keyword evidence="2" id="KW-1185">Reference proteome</keyword>
<dbReference type="EMBL" id="CABVMM010000008">
    <property type="protein sequence ID" value="VVV01060.1"/>
    <property type="molecule type" value="Genomic_DNA"/>
</dbReference>